<dbReference type="Gene3D" id="3.30.9.10">
    <property type="entry name" value="D-Amino Acid Oxidase, subunit A, domain 2"/>
    <property type="match status" value="1"/>
</dbReference>
<evidence type="ECO:0000256" key="2">
    <source>
        <dbReference type="ARBA" id="ARBA00001974"/>
    </source>
</evidence>
<keyword evidence="8" id="KW-0274">FAD</keyword>
<comment type="cofactor">
    <cofactor evidence="2">
        <name>FAD</name>
        <dbReference type="ChEBI" id="CHEBI:57692"/>
    </cofactor>
</comment>
<dbReference type="EMBL" id="MWUE01000033">
    <property type="protein sequence ID" value="OQP30822.1"/>
    <property type="molecule type" value="Genomic_DNA"/>
</dbReference>
<evidence type="ECO:0000259" key="17">
    <source>
        <dbReference type="PROSITE" id="PS50206"/>
    </source>
</evidence>
<evidence type="ECO:0000256" key="6">
    <source>
        <dbReference type="ARBA" id="ARBA00022643"/>
    </source>
</evidence>
<keyword evidence="5" id="KW-0285">Flavoprotein</keyword>
<dbReference type="GO" id="GO:0005737">
    <property type="term" value="C:cytoplasm"/>
    <property type="evidence" value="ECO:0007669"/>
    <property type="project" value="UniProtKB-SubCell"/>
</dbReference>
<dbReference type="OrthoDB" id="9815989at2"/>
<evidence type="ECO:0000256" key="13">
    <source>
        <dbReference type="ARBA" id="ARBA00044216"/>
    </source>
</evidence>
<dbReference type="RefSeq" id="WP_081142221.1">
    <property type="nucleotide sequence ID" value="NZ_MWUE01000033.1"/>
</dbReference>
<evidence type="ECO:0000256" key="12">
    <source>
        <dbReference type="ARBA" id="ARBA00044150"/>
    </source>
</evidence>
<evidence type="ECO:0000256" key="15">
    <source>
        <dbReference type="ARBA" id="ARBA00047316"/>
    </source>
</evidence>
<dbReference type="Gene3D" id="3.50.50.60">
    <property type="entry name" value="FAD/NAD(P)-binding domain"/>
    <property type="match status" value="1"/>
</dbReference>
<sequence length="416" mass="45161">MQRFSGFGLLSHGLSYHENWQKMWRNPTPKKAYDVIIIGGGGHGLGTAYYLAKTFGIRNVAVIEKGWLGGGNTARNTTIVRSNYLWDEAAALFEHSMKLWEGLTQELNYNVMFSQRGVLNLGHTLQDMRDIQRRVNANRLNGIDGEVLDARGVQALEPLLDCSMRARFPIMGASWQPRGGVARHDAVAWGFARGADAHGVDILQQTEVTGMLIRDGQIYGVRTSRGDIEAKTVGCVVAGNSGVLAKMAGIRLPLESHPLQALVSEPLKPVVNTVVMSNHVHGYISQSDKGDLVIGAGIDGYTGYGQRGSYPVIEHTLQAIVEMFPAFSRVRMNRQWGGIVDTTPDASPIISKTSVNGLYFNCGWGTGGFKETPGSAHVFAASLAKREMHPLAAPFSIDRFHTGALVDEHGAAAVAH</sequence>
<evidence type="ECO:0000256" key="11">
    <source>
        <dbReference type="ARBA" id="ARBA00044044"/>
    </source>
</evidence>
<dbReference type="PANTHER" id="PTHR13847:SF287">
    <property type="entry name" value="FAD-DEPENDENT OXIDOREDUCTASE DOMAIN-CONTAINING PROTEIN 1"/>
    <property type="match status" value="1"/>
</dbReference>
<comment type="cofactor">
    <cofactor evidence="1">
        <name>FMN</name>
        <dbReference type="ChEBI" id="CHEBI:58210"/>
    </cofactor>
</comment>
<comment type="catalytic activity">
    <reaction evidence="15">
        <text>sarcosine + O2 + H2O = formaldehyde + glycine + H2O2</text>
        <dbReference type="Rhea" id="RHEA:13313"/>
        <dbReference type="ChEBI" id="CHEBI:15377"/>
        <dbReference type="ChEBI" id="CHEBI:15379"/>
        <dbReference type="ChEBI" id="CHEBI:16240"/>
        <dbReference type="ChEBI" id="CHEBI:16842"/>
        <dbReference type="ChEBI" id="CHEBI:57305"/>
        <dbReference type="ChEBI" id="CHEBI:57433"/>
    </reaction>
</comment>
<proteinExistence type="inferred from homology"/>
<evidence type="ECO:0000256" key="8">
    <source>
        <dbReference type="ARBA" id="ARBA00022827"/>
    </source>
</evidence>
<dbReference type="Proteomes" id="UP000192769">
    <property type="component" value="Unassembled WGS sequence"/>
</dbReference>
<evidence type="ECO:0000256" key="3">
    <source>
        <dbReference type="ARBA" id="ARBA00004496"/>
    </source>
</evidence>
<dbReference type="AlphaFoldDB" id="A0A1V9DA57"/>
<comment type="catalytic activity">
    <reaction evidence="16">
        <text>sarcosine + (6S)-5,6,7,8-tetrahydrofolate + O2 = (6R)-5,10-methylene-5,6,7,8-tetrahydrofolate + glycine + H2O2</text>
        <dbReference type="Rhea" id="RHEA:70455"/>
        <dbReference type="ChEBI" id="CHEBI:15379"/>
        <dbReference type="ChEBI" id="CHEBI:15636"/>
        <dbReference type="ChEBI" id="CHEBI:16240"/>
        <dbReference type="ChEBI" id="CHEBI:57305"/>
        <dbReference type="ChEBI" id="CHEBI:57433"/>
        <dbReference type="ChEBI" id="CHEBI:57453"/>
        <dbReference type="EC" id="1.5.3.24"/>
    </reaction>
</comment>
<dbReference type="NCBIfam" id="TIGR01373">
    <property type="entry name" value="soxB"/>
    <property type="match status" value="1"/>
</dbReference>
<dbReference type="SUPFAM" id="SSF54373">
    <property type="entry name" value="FAD-linked reductases, C-terminal domain"/>
    <property type="match status" value="1"/>
</dbReference>
<dbReference type="InterPro" id="IPR001763">
    <property type="entry name" value="Rhodanese-like_dom"/>
</dbReference>
<evidence type="ECO:0000256" key="4">
    <source>
        <dbReference type="ARBA" id="ARBA00022490"/>
    </source>
</evidence>
<dbReference type="InterPro" id="IPR006278">
    <property type="entry name" value="SoxB"/>
</dbReference>
<evidence type="ECO:0000313" key="19">
    <source>
        <dbReference type="Proteomes" id="UP000192769"/>
    </source>
</evidence>
<evidence type="ECO:0000256" key="14">
    <source>
        <dbReference type="ARBA" id="ARBA00044295"/>
    </source>
</evidence>
<evidence type="ECO:0000256" key="10">
    <source>
        <dbReference type="ARBA" id="ARBA00043973"/>
    </source>
</evidence>
<keyword evidence="19" id="KW-1185">Reference proteome</keyword>
<evidence type="ECO:0000256" key="16">
    <source>
        <dbReference type="ARBA" id="ARBA00048917"/>
    </source>
</evidence>
<dbReference type="SUPFAM" id="SSF51905">
    <property type="entry name" value="FAD/NAD(P)-binding domain"/>
    <property type="match status" value="1"/>
</dbReference>
<protein>
    <recommendedName>
        <fullName evidence="12">Sarcosine oxidase subunit beta</fullName>
        <ecNumber evidence="11">1.5.3.24</ecNumber>
    </recommendedName>
    <alternativeName>
        <fullName evidence="13">Sarcosine oxidase (5,10-methylenetetrahydrofolate-forming) subunit beta</fullName>
    </alternativeName>
    <alternativeName>
        <fullName evidence="14">Tetrameric sarcosine oxidase subunit beta</fullName>
    </alternativeName>
</protein>
<dbReference type="EC" id="1.5.3.24" evidence="11"/>
<keyword evidence="4" id="KW-0963">Cytoplasm</keyword>
<keyword evidence="9" id="KW-0560">Oxidoreductase</keyword>
<dbReference type="PROSITE" id="PS50206">
    <property type="entry name" value="RHODANESE_3"/>
    <property type="match status" value="1"/>
</dbReference>
<dbReference type="GO" id="GO:0008115">
    <property type="term" value="F:sarcosine oxidase activity"/>
    <property type="evidence" value="ECO:0007669"/>
    <property type="project" value="InterPro"/>
</dbReference>
<evidence type="ECO:0000313" key="18">
    <source>
        <dbReference type="EMBL" id="OQP30822.1"/>
    </source>
</evidence>
<dbReference type="GO" id="GO:0046653">
    <property type="term" value="P:tetrahydrofolate metabolic process"/>
    <property type="evidence" value="ECO:0007669"/>
    <property type="project" value="InterPro"/>
</dbReference>
<dbReference type="GO" id="GO:0000166">
    <property type="term" value="F:nucleotide binding"/>
    <property type="evidence" value="ECO:0007669"/>
    <property type="project" value="UniProtKB-KW"/>
</dbReference>
<name>A0A1V9DA57_9GAMM</name>
<feature type="domain" description="Rhodanese" evidence="17">
    <location>
        <begin position="35"/>
        <end position="79"/>
    </location>
</feature>
<dbReference type="InterPro" id="IPR006076">
    <property type="entry name" value="FAD-dep_OxRdtase"/>
</dbReference>
<evidence type="ECO:0000256" key="9">
    <source>
        <dbReference type="ARBA" id="ARBA00023002"/>
    </source>
</evidence>
<organism evidence="18 19">
    <name type="scientific">Pantoea latae</name>
    <dbReference type="NCBI Taxonomy" id="1964541"/>
    <lineage>
        <taxon>Bacteria</taxon>
        <taxon>Pseudomonadati</taxon>
        <taxon>Pseudomonadota</taxon>
        <taxon>Gammaproteobacteria</taxon>
        <taxon>Enterobacterales</taxon>
        <taxon>Erwiniaceae</taxon>
        <taxon>Pantoea</taxon>
    </lineage>
</organism>
<evidence type="ECO:0000256" key="1">
    <source>
        <dbReference type="ARBA" id="ARBA00001917"/>
    </source>
</evidence>
<reference evidence="18 19" key="1">
    <citation type="submission" date="2017-02" db="EMBL/GenBank/DDBJ databases">
        <title>Whole genome shotgun sequence of Pantoea agglomerans strain AS1 isolated from a cycad, Zamia floridana in Central Florida, USA.</title>
        <authorList>
            <person name="Lata P."/>
            <person name="Govindarajan S."/>
            <person name="Qi F."/>
            <person name="Li J.-L."/>
            <person name="Maurya S.K."/>
            <person name="Sahoo M.K."/>
        </authorList>
    </citation>
    <scope>NUCLEOTIDE SEQUENCE [LARGE SCALE GENOMIC DNA]</scope>
    <source>
        <strain evidence="18 19">AS1</strain>
    </source>
</reference>
<dbReference type="InterPro" id="IPR036188">
    <property type="entry name" value="FAD/NAD-bd_sf"/>
</dbReference>
<gene>
    <name evidence="18" type="ORF">B2J69_21590</name>
</gene>
<keyword evidence="6" id="KW-0288">FMN</keyword>
<dbReference type="PANTHER" id="PTHR13847">
    <property type="entry name" value="SARCOSINE DEHYDROGENASE-RELATED"/>
    <property type="match status" value="1"/>
</dbReference>
<keyword evidence="7" id="KW-0547">Nucleotide-binding</keyword>
<comment type="similarity">
    <text evidence="10">Belongs to the SoxB family.</text>
</comment>
<evidence type="ECO:0000256" key="7">
    <source>
        <dbReference type="ARBA" id="ARBA00022741"/>
    </source>
</evidence>
<accession>A0A1V9DA57</accession>
<dbReference type="Pfam" id="PF01266">
    <property type="entry name" value="DAO"/>
    <property type="match status" value="1"/>
</dbReference>
<evidence type="ECO:0000256" key="5">
    <source>
        <dbReference type="ARBA" id="ARBA00022630"/>
    </source>
</evidence>
<comment type="caution">
    <text evidence="18">The sequence shown here is derived from an EMBL/GenBank/DDBJ whole genome shotgun (WGS) entry which is preliminary data.</text>
</comment>
<comment type="subcellular location">
    <subcellularLocation>
        <location evidence="3">Cytoplasm</location>
    </subcellularLocation>
</comment>